<dbReference type="PANTHER" id="PTHR30034">
    <property type="entry name" value="FLAGELLAR MOTOR SWITCH PROTEIN FLIM"/>
    <property type="match status" value="1"/>
</dbReference>
<feature type="compositionally biased region" description="Polar residues" evidence="2">
    <location>
        <begin position="1"/>
        <end position="10"/>
    </location>
</feature>
<feature type="region of interest" description="Disordered" evidence="2">
    <location>
        <begin position="1"/>
        <end position="23"/>
    </location>
</feature>
<proteinExistence type="inferred from homology"/>
<keyword evidence="4" id="KW-0282">Flagellum</keyword>
<sequence>MSRSLTSAKVKTQRKPAKRSLNGDSAADVVKLEALSPDQAAALNAFYKNRPAADIEIAGQPAKIAAAWPRAQMDDQPSCVLRARVGDDTAELHVPLSLVGQVLATVEPTARLENLLPPHAALLLEAALADELDWIESKLQAPMELVTIEEQTPPAGMSPFNLVLSVDGHAMDCALSLSDGALLARLGALLDEAVSGQPPLPATLPLPVRLWRDVLTINLGEAKGLQSGDVVLFAEQAATVLIIGDKLVAPAGMTAAGPQLLAVPVAIAGSKWEWMMGQETGATGQTLDDATLEDLPIALAFEVGRKTMPLGDVRQLTAGAVVQLDATGQGVDILANGKRVGQGEMVRIGESLGVRVIRMFDNA</sequence>
<dbReference type="Proteomes" id="UP001201701">
    <property type="component" value="Unassembled WGS sequence"/>
</dbReference>
<keyword evidence="5" id="KW-1185">Reference proteome</keyword>
<gene>
    <name evidence="4" type="ORF">L4923_01125</name>
</gene>
<dbReference type="PRINTS" id="PR00956">
    <property type="entry name" value="FLGMOTORFLIN"/>
</dbReference>
<dbReference type="SUPFAM" id="SSF101801">
    <property type="entry name" value="Surface presentation of antigens (SPOA)"/>
    <property type="match status" value="1"/>
</dbReference>
<feature type="domain" description="Flagellar motor switch protein FliN-like C-terminal" evidence="3">
    <location>
        <begin position="292"/>
        <end position="359"/>
    </location>
</feature>
<comment type="similarity">
    <text evidence="1">Belongs to the FliN/MopA/SpaO family.</text>
</comment>
<keyword evidence="4" id="KW-0966">Cell projection</keyword>
<dbReference type="InterPro" id="IPR036429">
    <property type="entry name" value="SpoA-like_sf"/>
</dbReference>
<keyword evidence="4" id="KW-0969">Cilium</keyword>
<evidence type="ECO:0000259" key="3">
    <source>
        <dbReference type="Pfam" id="PF01052"/>
    </source>
</evidence>
<organism evidence="4 5">
    <name type="scientific">Mesorhizobium retamae</name>
    <dbReference type="NCBI Taxonomy" id="2912854"/>
    <lineage>
        <taxon>Bacteria</taxon>
        <taxon>Pseudomonadati</taxon>
        <taxon>Pseudomonadota</taxon>
        <taxon>Alphaproteobacteria</taxon>
        <taxon>Hyphomicrobiales</taxon>
        <taxon>Phyllobacteriaceae</taxon>
        <taxon>Mesorhizobium</taxon>
    </lineage>
</organism>
<dbReference type="Gene3D" id="2.30.330.10">
    <property type="entry name" value="SpoA-like"/>
    <property type="match status" value="1"/>
</dbReference>
<evidence type="ECO:0000256" key="2">
    <source>
        <dbReference type="SAM" id="MobiDB-lite"/>
    </source>
</evidence>
<dbReference type="PANTHER" id="PTHR30034:SF6">
    <property type="entry name" value="YOP PROTEINS TRANSLOCATION PROTEIN Q"/>
    <property type="match status" value="1"/>
</dbReference>
<evidence type="ECO:0000313" key="4">
    <source>
        <dbReference type="EMBL" id="MCG7503614.1"/>
    </source>
</evidence>
<comment type="caution">
    <text evidence="4">The sequence shown here is derived from an EMBL/GenBank/DDBJ whole genome shotgun (WGS) entry which is preliminary data.</text>
</comment>
<dbReference type="InterPro" id="IPR001543">
    <property type="entry name" value="FliN-like_C"/>
</dbReference>
<reference evidence="4 5" key="1">
    <citation type="submission" date="2022-02" db="EMBL/GenBank/DDBJ databases">
        <title>Draft genome sequence of Mezorhizobium retamae strain IRAMC:0171 isolated from Retama raetam nodules.</title>
        <authorList>
            <person name="Bengaied R."/>
            <person name="Sbissi I."/>
            <person name="Huber K."/>
            <person name="Ghodbane F."/>
            <person name="Nouioui I."/>
            <person name="Tarhouni M."/>
            <person name="Gtari M."/>
        </authorList>
    </citation>
    <scope>NUCLEOTIDE SEQUENCE [LARGE SCALE GENOMIC DNA]</scope>
    <source>
        <strain evidence="4 5">IRAMC:0171</strain>
    </source>
</reference>
<evidence type="ECO:0000313" key="5">
    <source>
        <dbReference type="Proteomes" id="UP001201701"/>
    </source>
</evidence>
<dbReference type="RefSeq" id="WP_239361419.1">
    <property type="nucleotide sequence ID" value="NZ_JAKREW010000001.1"/>
</dbReference>
<accession>A0ABS9Q870</accession>
<name>A0ABS9Q870_9HYPH</name>
<evidence type="ECO:0000256" key="1">
    <source>
        <dbReference type="ARBA" id="ARBA00009226"/>
    </source>
</evidence>
<protein>
    <submittedName>
        <fullName evidence="4">FliM/FliN family flagellar motor switch protein</fullName>
    </submittedName>
</protein>
<dbReference type="InterPro" id="IPR001172">
    <property type="entry name" value="FliN_T3SS_HrcQb"/>
</dbReference>
<dbReference type="EMBL" id="JAKREW010000001">
    <property type="protein sequence ID" value="MCG7503614.1"/>
    <property type="molecule type" value="Genomic_DNA"/>
</dbReference>
<dbReference type="Pfam" id="PF01052">
    <property type="entry name" value="FliMN_C"/>
    <property type="match status" value="1"/>
</dbReference>